<dbReference type="Gene3D" id="3.10.50.30">
    <property type="entry name" value="Transcription elongation factor, GreA/GreB, C-terminal domain"/>
    <property type="match status" value="1"/>
</dbReference>
<dbReference type="GO" id="GO:0070063">
    <property type="term" value="F:RNA polymerase binding"/>
    <property type="evidence" value="ECO:0007669"/>
    <property type="project" value="InterPro"/>
</dbReference>
<name>A0A2H0X904_UNCKA</name>
<comment type="caution">
    <text evidence="5">The sequence shown here is derived from an EMBL/GenBank/DDBJ whole genome shotgun (WGS) entry which is preliminary data.</text>
</comment>
<feature type="domain" description="Transcription elongation factor GreA/GreB N-terminal" evidence="4">
    <location>
        <begin position="7"/>
        <end position="75"/>
    </location>
</feature>
<feature type="domain" description="Transcription elongation factor GreA/GreB C-terminal" evidence="3">
    <location>
        <begin position="85"/>
        <end position="152"/>
    </location>
</feature>
<dbReference type="Proteomes" id="UP000231098">
    <property type="component" value="Unassembled WGS sequence"/>
</dbReference>
<dbReference type="GO" id="GO:0006354">
    <property type="term" value="P:DNA-templated transcription elongation"/>
    <property type="evidence" value="ECO:0007669"/>
    <property type="project" value="TreeGrafter"/>
</dbReference>
<dbReference type="InterPro" id="IPR036953">
    <property type="entry name" value="GreA/GreB_C_sf"/>
</dbReference>
<evidence type="ECO:0000256" key="2">
    <source>
        <dbReference type="ARBA" id="ARBA00023163"/>
    </source>
</evidence>
<accession>A0A2H0X904</accession>
<dbReference type="PANTHER" id="PTHR30437">
    <property type="entry name" value="TRANSCRIPTION ELONGATION FACTOR GREA"/>
    <property type="match status" value="1"/>
</dbReference>
<dbReference type="SUPFAM" id="SSF46557">
    <property type="entry name" value="GreA transcript cleavage protein, N-terminal domain"/>
    <property type="match status" value="1"/>
</dbReference>
<evidence type="ECO:0000259" key="3">
    <source>
        <dbReference type="Pfam" id="PF01272"/>
    </source>
</evidence>
<dbReference type="GO" id="GO:0003677">
    <property type="term" value="F:DNA binding"/>
    <property type="evidence" value="ECO:0007669"/>
    <property type="project" value="InterPro"/>
</dbReference>
<keyword evidence="1" id="KW-0805">Transcription regulation</keyword>
<evidence type="ECO:0000313" key="5">
    <source>
        <dbReference type="EMBL" id="PIS21392.1"/>
    </source>
</evidence>
<evidence type="ECO:0000259" key="4">
    <source>
        <dbReference type="Pfam" id="PF03449"/>
    </source>
</evidence>
<dbReference type="EMBL" id="PEYV01000051">
    <property type="protein sequence ID" value="PIS21392.1"/>
    <property type="molecule type" value="Genomic_DNA"/>
</dbReference>
<gene>
    <name evidence="5" type="ORF">COT51_02940</name>
</gene>
<dbReference type="InterPro" id="IPR001437">
    <property type="entry name" value="Tscrpt_elong_fac_GreA/B_C"/>
</dbReference>
<dbReference type="GO" id="GO:0032784">
    <property type="term" value="P:regulation of DNA-templated transcription elongation"/>
    <property type="evidence" value="ECO:0007669"/>
    <property type="project" value="InterPro"/>
</dbReference>
<protein>
    <submittedName>
        <fullName evidence="5">Transcription elongation factor GreA</fullName>
    </submittedName>
</protein>
<dbReference type="Pfam" id="PF03449">
    <property type="entry name" value="GreA_GreB_N"/>
    <property type="match status" value="1"/>
</dbReference>
<keyword evidence="5" id="KW-0251">Elongation factor</keyword>
<dbReference type="AlphaFoldDB" id="A0A2H0X904"/>
<keyword evidence="2" id="KW-0804">Transcription</keyword>
<evidence type="ECO:0000313" key="6">
    <source>
        <dbReference type="Proteomes" id="UP000231098"/>
    </source>
</evidence>
<dbReference type="PIRSF" id="PIRSF006092">
    <property type="entry name" value="GreA_GreB"/>
    <property type="match status" value="1"/>
</dbReference>
<dbReference type="Gene3D" id="1.10.287.180">
    <property type="entry name" value="Transcription elongation factor, GreA/GreB, N-terminal domain"/>
    <property type="match status" value="1"/>
</dbReference>
<organism evidence="5 6">
    <name type="scientific">candidate division WWE3 bacterium CG08_land_8_20_14_0_20_41_15</name>
    <dbReference type="NCBI Taxonomy" id="1975086"/>
    <lineage>
        <taxon>Bacteria</taxon>
        <taxon>Katanobacteria</taxon>
    </lineage>
</organism>
<dbReference type="Pfam" id="PF01272">
    <property type="entry name" value="GreA_GreB"/>
    <property type="match status" value="1"/>
</dbReference>
<dbReference type="InterPro" id="IPR022691">
    <property type="entry name" value="Tscrpt_elong_fac_GreA/B_N"/>
</dbReference>
<dbReference type="GO" id="GO:0003746">
    <property type="term" value="F:translation elongation factor activity"/>
    <property type="evidence" value="ECO:0007669"/>
    <property type="project" value="UniProtKB-KW"/>
</dbReference>
<keyword evidence="5" id="KW-0648">Protein biosynthesis</keyword>
<proteinExistence type="predicted"/>
<sequence length="153" mass="16981">MDTTEKVYLTLEGLKNLKEEYDKLVNVERPESVKMIELALNDGGSDDNAQYEIAIERSLALERKIADIEETLKKAILIDEGVARSEVGLGSKVTIEQDGKTTKYTIVGSAEANPQEGRISNESPLGKKLLGRKKGQLVEIRESEITYKVVDID</sequence>
<dbReference type="PANTHER" id="PTHR30437:SF4">
    <property type="entry name" value="TRANSCRIPTION ELONGATION FACTOR GREA"/>
    <property type="match status" value="1"/>
</dbReference>
<evidence type="ECO:0000256" key="1">
    <source>
        <dbReference type="ARBA" id="ARBA00023015"/>
    </source>
</evidence>
<dbReference type="SUPFAM" id="SSF54534">
    <property type="entry name" value="FKBP-like"/>
    <property type="match status" value="1"/>
</dbReference>
<reference evidence="6" key="1">
    <citation type="submission" date="2017-09" db="EMBL/GenBank/DDBJ databases">
        <title>Depth-based differentiation of microbial function through sediment-hosted aquifers and enrichment of novel symbionts in the deep terrestrial subsurface.</title>
        <authorList>
            <person name="Probst A.J."/>
            <person name="Ladd B."/>
            <person name="Jarett J.K."/>
            <person name="Geller-Mcgrath D.E."/>
            <person name="Sieber C.M.K."/>
            <person name="Emerson J.B."/>
            <person name="Anantharaman K."/>
            <person name="Thomas B.C."/>
            <person name="Malmstrom R."/>
            <person name="Stieglmeier M."/>
            <person name="Klingl A."/>
            <person name="Woyke T."/>
            <person name="Ryan C.M."/>
            <person name="Banfield J.F."/>
        </authorList>
    </citation>
    <scope>NUCLEOTIDE SEQUENCE [LARGE SCALE GENOMIC DNA]</scope>
</reference>
<dbReference type="InterPro" id="IPR036805">
    <property type="entry name" value="Tscrpt_elong_fac_GreA/B_N_sf"/>
</dbReference>
<dbReference type="InterPro" id="IPR023459">
    <property type="entry name" value="Tscrpt_elong_fac_GreA/B_fam"/>
</dbReference>